<dbReference type="EMBL" id="JMCB01000001">
    <property type="protein sequence ID" value="KFE71756.1"/>
    <property type="molecule type" value="Genomic_DNA"/>
</dbReference>
<evidence type="ECO:0000313" key="2">
    <source>
        <dbReference type="Proteomes" id="UP000028725"/>
    </source>
</evidence>
<organism evidence="1 2">
    <name type="scientific">Hyalangium minutum</name>
    <dbReference type="NCBI Taxonomy" id="394096"/>
    <lineage>
        <taxon>Bacteria</taxon>
        <taxon>Pseudomonadati</taxon>
        <taxon>Myxococcota</taxon>
        <taxon>Myxococcia</taxon>
        <taxon>Myxococcales</taxon>
        <taxon>Cystobacterineae</taxon>
        <taxon>Archangiaceae</taxon>
        <taxon>Hyalangium</taxon>
    </lineage>
</organism>
<reference evidence="1 2" key="1">
    <citation type="submission" date="2014-04" db="EMBL/GenBank/DDBJ databases">
        <title>Genome assembly of Hyalangium minutum DSM 14724.</title>
        <authorList>
            <person name="Sharma G."/>
            <person name="Subramanian S."/>
        </authorList>
    </citation>
    <scope>NUCLEOTIDE SEQUENCE [LARGE SCALE GENOMIC DNA]</scope>
    <source>
        <strain evidence="1 2">DSM 14724</strain>
    </source>
</reference>
<proteinExistence type="predicted"/>
<evidence type="ECO:0000313" key="1">
    <source>
        <dbReference type="EMBL" id="KFE71756.1"/>
    </source>
</evidence>
<dbReference type="STRING" id="394096.DB31_0017"/>
<accession>A0A085WVP3</accession>
<keyword evidence="2" id="KW-1185">Reference proteome</keyword>
<dbReference type="Proteomes" id="UP000028725">
    <property type="component" value="Unassembled WGS sequence"/>
</dbReference>
<name>A0A085WVP3_9BACT</name>
<sequence length="45" mass="5198">MEAAGIEPAARSFWRERSNSVERRFRIPALAKIFRNLGVHGSRAW</sequence>
<gene>
    <name evidence="1" type="ORF">DB31_0017</name>
</gene>
<dbReference type="AlphaFoldDB" id="A0A085WVP3"/>
<protein>
    <submittedName>
        <fullName evidence="1">Uncharacterized protein</fullName>
    </submittedName>
</protein>
<comment type="caution">
    <text evidence="1">The sequence shown here is derived from an EMBL/GenBank/DDBJ whole genome shotgun (WGS) entry which is preliminary data.</text>
</comment>